<name>A0A6J7FJ16_9ZZZZ</name>
<sequence>MSIQIQHSSQPKPKLRTAVAASAFFLATLLLAACVPPVSPGPTVRPQPAGRGKVTSVDVAPSAGCSSSAARPPTGRSVLSVATAHGTRNALIDLPASAAGPEPLPVLISLHPFTLNGRVWDQYSQLAAAGTARNYIVVTALGSEPGPRWAVPGGLEYGVDDLGYLSAALDTVEDSLCVNRNREFAAGFSAGAAMAQALSCTMPWRMAGIAASGGSNLTDLCPNSAGTDTMILHGSADPIAPLSGSQVAFAPPAGLSVDSVVATNAARSSCNPDPVSEQLFPSVIVDSYEGCTENRRVQYWRMIGAGHTWAGANTLVEFVTGPTNTEISASERVLDFFDAHTA</sequence>
<dbReference type="SUPFAM" id="SSF53474">
    <property type="entry name" value="alpha/beta-Hydrolases"/>
    <property type="match status" value="1"/>
</dbReference>
<dbReference type="GO" id="GO:0005576">
    <property type="term" value="C:extracellular region"/>
    <property type="evidence" value="ECO:0007669"/>
    <property type="project" value="UniProtKB-SubCell"/>
</dbReference>
<keyword evidence="3" id="KW-0858">Xylan degradation</keyword>
<dbReference type="EMBL" id="CAEZSF010000009">
    <property type="protein sequence ID" value="CAB4530296.1"/>
    <property type="molecule type" value="Genomic_DNA"/>
</dbReference>
<evidence type="ECO:0000259" key="9">
    <source>
        <dbReference type="Pfam" id="PF02230"/>
    </source>
</evidence>
<dbReference type="EMBL" id="CAEZYU010000105">
    <property type="protein sequence ID" value="CAB4755195.1"/>
    <property type="molecule type" value="Genomic_DNA"/>
</dbReference>
<keyword evidence="7" id="KW-0624">Polysaccharide degradation</keyword>
<evidence type="ECO:0000313" key="12">
    <source>
        <dbReference type="EMBL" id="CAB4895401.1"/>
    </source>
</evidence>
<feature type="domain" description="Phospholipase/carboxylesterase/thioesterase" evidence="9">
    <location>
        <begin position="178"/>
        <end position="245"/>
    </location>
</feature>
<proteinExistence type="predicted"/>
<protein>
    <submittedName>
        <fullName evidence="12">Unannotated protein</fullName>
    </submittedName>
</protein>
<dbReference type="Gene3D" id="3.40.50.1820">
    <property type="entry name" value="alpha/beta hydrolase"/>
    <property type="match status" value="1"/>
</dbReference>
<dbReference type="InterPro" id="IPR029058">
    <property type="entry name" value="AB_hydrolase_fold"/>
</dbReference>
<dbReference type="GO" id="GO:0045493">
    <property type="term" value="P:xylan catabolic process"/>
    <property type="evidence" value="ECO:0007669"/>
    <property type="project" value="UniProtKB-KW"/>
</dbReference>
<evidence type="ECO:0000256" key="7">
    <source>
        <dbReference type="ARBA" id="ARBA00023326"/>
    </source>
</evidence>
<evidence type="ECO:0000256" key="5">
    <source>
        <dbReference type="ARBA" id="ARBA00022801"/>
    </source>
</evidence>
<evidence type="ECO:0000313" key="11">
    <source>
        <dbReference type="EMBL" id="CAB4755195.1"/>
    </source>
</evidence>
<accession>A0A6J7FJ16</accession>
<keyword evidence="4" id="KW-0732">Signal</keyword>
<reference evidence="12" key="1">
    <citation type="submission" date="2020-05" db="EMBL/GenBank/DDBJ databases">
        <authorList>
            <person name="Chiriac C."/>
            <person name="Salcher M."/>
            <person name="Ghai R."/>
            <person name="Kavagutti S V."/>
        </authorList>
    </citation>
    <scope>NUCLEOTIDE SEQUENCE</scope>
</reference>
<keyword evidence="6" id="KW-0119">Carbohydrate metabolism</keyword>
<evidence type="ECO:0000256" key="8">
    <source>
        <dbReference type="SAM" id="MobiDB-lite"/>
    </source>
</evidence>
<dbReference type="GO" id="GO:0030600">
    <property type="term" value="F:feruloyl esterase activity"/>
    <property type="evidence" value="ECO:0007669"/>
    <property type="project" value="InterPro"/>
</dbReference>
<comment type="subcellular location">
    <subcellularLocation>
        <location evidence="1">Secreted</location>
    </subcellularLocation>
</comment>
<evidence type="ECO:0000256" key="3">
    <source>
        <dbReference type="ARBA" id="ARBA00022651"/>
    </source>
</evidence>
<organism evidence="12">
    <name type="scientific">freshwater metagenome</name>
    <dbReference type="NCBI Taxonomy" id="449393"/>
    <lineage>
        <taxon>unclassified sequences</taxon>
        <taxon>metagenomes</taxon>
        <taxon>ecological metagenomes</taxon>
    </lineage>
</organism>
<dbReference type="InterPro" id="IPR003140">
    <property type="entry name" value="PLipase/COase/thioEstase"/>
</dbReference>
<evidence type="ECO:0000256" key="6">
    <source>
        <dbReference type="ARBA" id="ARBA00023277"/>
    </source>
</evidence>
<dbReference type="PANTHER" id="PTHR38050">
    <property type="match status" value="1"/>
</dbReference>
<keyword evidence="2" id="KW-0964">Secreted</keyword>
<evidence type="ECO:0000313" key="10">
    <source>
        <dbReference type="EMBL" id="CAB4530296.1"/>
    </source>
</evidence>
<dbReference type="AlphaFoldDB" id="A0A6J7FJ16"/>
<dbReference type="EMBL" id="CAFBMG010000028">
    <property type="protein sequence ID" value="CAB4895401.1"/>
    <property type="molecule type" value="Genomic_DNA"/>
</dbReference>
<gene>
    <name evidence="10" type="ORF">UFOPK1358_00192</name>
    <name evidence="11" type="ORF">UFOPK2766_01870</name>
    <name evidence="12" type="ORF">UFOPK3519_00546</name>
</gene>
<evidence type="ECO:0000256" key="4">
    <source>
        <dbReference type="ARBA" id="ARBA00022729"/>
    </source>
</evidence>
<evidence type="ECO:0000256" key="2">
    <source>
        <dbReference type="ARBA" id="ARBA00022525"/>
    </source>
</evidence>
<dbReference type="InterPro" id="IPR043595">
    <property type="entry name" value="FaeB/C/D"/>
</dbReference>
<dbReference type="Pfam" id="PF02230">
    <property type="entry name" value="Abhydrolase_2"/>
    <property type="match status" value="1"/>
</dbReference>
<evidence type="ECO:0000256" key="1">
    <source>
        <dbReference type="ARBA" id="ARBA00004613"/>
    </source>
</evidence>
<keyword evidence="5" id="KW-0378">Hydrolase</keyword>
<feature type="region of interest" description="Disordered" evidence="8">
    <location>
        <begin position="40"/>
        <end position="76"/>
    </location>
</feature>
<dbReference type="PANTHER" id="PTHR38050:SF2">
    <property type="entry name" value="FERULOYL ESTERASE C-RELATED"/>
    <property type="match status" value="1"/>
</dbReference>